<evidence type="ECO:0000256" key="12">
    <source>
        <dbReference type="SAM" id="Phobius"/>
    </source>
</evidence>
<dbReference type="OrthoDB" id="9800132at2"/>
<gene>
    <name evidence="13" type="ORF">K227x_42540</name>
</gene>
<dbReference type="GO" id="GO:0005886">
    <property type="term" value="C:plasma membrane"/>
    <property type="evidence" value="ECO:0007669"/>
    <property type="project" value="UniProtKB-SubCell"/>
</dbReference>
<dbReference type="Proteomes" id="UP000318538">
    <property type="component" value="Chromosome"/>
</dbReference>
<dbReference type="KEGG" id="rlc:K227x_42540"/>
<accession>A0A517NFD6</accession>
<evidence type="ECO:0000256" key="9">
    <source>
        <dbReference type="ARBA" id="ARBA00023010"/>
    </source>
</evidence>
<dbReference type="AlphaFoldDB" id="A0A517NFD6"/>
<dbReference type="RefSeq" id="WP_145172161.1">
    <property type="nucleotide sequence ID" value="NZ_CP036525.1"/>
</dbReference>
<keyword evidence="6 12" id="KW-0812">Transmembrane</keyword>
<dbReference type="NCBIfam" id="TIGR00739">
    <property type="entry name" value="yajC"/>
    <property type="match status" value="1"/>
</dbReference>
<evidence type="ECO:0000256" key="7">
    <source>
        <dbReference type="ARBA" id="ARBA00022927"/>
    </source>
</evidence>
<sequence>MFFVGALNLFLVDLQLLAQADAAAGDAAVADPGTGSSGDFLSPFLLPAGLLFLFYFIVIAPERKKKAAEANLMSSLKKNDRVVTIGGIHGVIAAVSADNDVVTLRIDESGNTRIKVNRSAISRIVTDKETSGKENSSDKSKDDGSAAKK</sequence>
<evidence type="ECO:0000313" key="14">
    <source>
        <dbReference type="Proteomes" id="UP000318538"/>
    </source>
</evidence>
<evidence type="ECO:0000256" key="5">
    <source>
        <dbReference type="ARBA" id="ARBA00022475"/>
    </source>
</evidence>
<evidence type="ECO:0000256" key="8">
    <source>
        <dbReference type="ARBA" id="ARBA00022989"/>
    </source>
</evidence>
<dbReference type="Pfam" id="PF02699">
    <property type="entry name" value="YajC"/>
    <property type="match status" value="1"/>
</dbReference>
<evidence type="ECO:0000256" key="2">
    <source>
        <dbReference type="ARBA" id="ARBA00006742"/>
    </source>
</evidence>
<keyword evidence="9" id="KW-0811">Translocation</keyword>
<name>A0A517NFD6_9BACT</name>
<keyword evidence="5" id="KW-1003">Cell membrane</keyword>
<evidence type="ECO:0000313" key="13">
    <source>
        <dbReference type="EMBL" id="QDT05849.1"/>
    </source>
</evidence>
<keyword evidence="10 12" id="KW-0472">Membrane</keyword>
<keyword evidence="7" id="KW-0653">Protein transport</keyword>
<feature type="transmembrane region" description="Helical" evidence="12">
    <location>
        <begin position="40"/>
        <end position="60"/>
    </location>
</feature>
<evidence type="ECO:0000256" key="10">
    <source>
        <dbReference type="ARBA" id="ARBA00023136"/>
    </source>
</evidence>
<dbReference type="SMART" id="SM01323">
    <property type="entry name" value="YajC"/>
    <property type="match status" value="1"/>
</dbReference>
<dbReference type="EMBL" id="CP036525">
    <property type="protein sequence ID" value="QDT05849.1"/>
    <property type="molecule type" value="Genomic_DNA"/>
</dbReference>
<evidence type="ECO:0000256" key="6">
    <source>
        <dbReference type="ARBA" id="ARBA00022692"/>
    </source>
</evidence>
<comment type="subcellular location">
    <subcellularLocation>
        <location evidence="1">Cell membrane</location>
        <topology evidence="1">Single-pass membrane protein</topology>
    </subcellularLocation>
</comment>
<comment type="similarity">
    <text evidence="2">Belongs to the YajC family.</text>
</comment>
<evidence type="ECO:0000256" key="11">
    <source>
        <dbReference type="SAM" id="MobiDB-lite"/>
    </source>
</evidence>
<keyword evidence="8 12" id="KW-1133">Transmembrane helix</keyword>
<feature type="region of interest" description="Disordered" evidence="11">
    <location>
        <begin position="125"/>
        <end position="149"/>
    </location>
</feature>
<proteinExistence type="inferred from homology"/>
<evidence type="ECO:0000256" key="1">
    <source>
        <dbReference type="ARBA" id="ARBA00004162"/>
    </source>
</evidence>
<evidence type="ECO:0000256" key="4">
    <source>
        <dbReference type="ARBA" id="ARBA00022448"/>
    </source>
</evidence>
<keyword evidence="14" id="KW-1185">Reference proteome</keyword>
<dbReference type="PANTHER" id="PTHR33909:SF1">
    <property type="entry name" value="SEC TRANSLOCON ACCESSORY COMPLEX SUBUNIT YAJC"/>
    <property type="match status" value="1"/>
</dbReference>
<dbReference type="GO" id="GO:0015031">
    <property type="term" value="P:protein transport"/>
    <property type="evidence" value="ECO:0007669"/>
    <property type="project" value="UniProtKB-KW"/>
</dbReference>
<organism evidence="13 14">
    <name type="scientific">Rubripirellula lacrimiformis</name>
    <dbReference type="NCBI Taxonomy" id="1930273"/>
    <lineage>
        <taxon>Bacteria</taxon>
        <taxon>Pseudomonadati</taxon>
        <taxon>Planctomycetota</taxon>
        <taxon>Planctomycetia</taxon>
        <taxon>Pirellulales</taxon>
        <taxon>Pirellulaceae</taxon>
        <taxon>Rubripirellula</taxon>
    </lineage>
</organism>
<dbReference type="InterPro" id="IPR003849">
    <property type="entry name" value="Preprotein_translocase_YajC"/>
</dbReference>
<reference evidence="13 14" key="1">
    <citation type="submission" date="2019-02" db="EMBL/GenBank/DDBJ databases">
        <title>Deep-cultivation of Planctomycetes and their phenomic and genomic characterization uncovers novel biology.</title>
        <authorList>
            <person name="Wiegand S."/>
            <person name="Jogler M."/>
            <person name="Boedeker C."/>
            <person name="Pinto D."/>
            <person name="Vollmers J."/>
            <person name="Rivas-Marin E."/>
            <person name="Kohn T."/>
            <person name="Peeters S.H."/>
            <person name="Heuer A."/>
            <person name="Rast P."/>
            <person name="Oberbeckmann S."/>
            <person name="Bunk B."/>
            <person name="Jeske O."/>
            <person name="Meyerdierks A."/>
            <person name="Storesund J.E."/>
            <person name="Kallscheuer N."/>
            <person name="Luecker S."/>
            <person name="Lage O.M."/>
            <person name="Pohl T."/>
            <person name="Merkel B.J."/>
            <person name="Hornburger P."/>
            <person name="Mueller R.-W."/>
            <person name="Bruemmer F."/>
            <person name="Labrenz M."/>
            <person name="Spormann A.M."/>
            <person name="Op den Camp H."/>
            <person name="Overmann J."/>
            <person name="Amann R."/>
            <person name="Jetten M.S.M."/>
            <person name="Mascher T."/>
            <person name="Medema M.H."/>
            <person name="Devos D.P."/>
            <person name="Kaster A.-K."/>
            <person name="Ovreas L."/>
            <person name="Rohde M."/>
            <person name="Galperin M.Y."/>
            <person name="Jogler C."/>
        </authorList>
    </citation>
    <scope>NUCLEOTIDE SEQUENCE [LARGE SCALE GENOMIC DNA]</scope>
    <source>
        <strain evidence="13 14">K22_7</strain>
    </source>
</reference>
<protein>
    <recommendedName>
        <fullName evidence="3">Sec translocon accessory complex subunit YajC</fullName>
    </recommendedName>
</protein>
<evidence type="ECO:0000256" key="3">
    <source>
        <dbReference type="ARBA" id="ARBA00014962"/>
    </source>
</evidence>
<dbReference type="PRINTS" id="PR01853">
    <property type="entry name" value="YAJCTRNLCASE"/>
</dbReference>
<keyword evidence="4" id="KW-0813">Transport</keyword>
<dbReference type="PANTHER" id="PTHR33909">
    <property type="entry name" value="SEC TRANSLOCON ACCESSORY COMPLEX SUBUNIT YAJC"/>
    <property type="match status" value="1"/>
</dbReference>